<dbReference type="RefSeq" id="XP_040792384.1">
    <property type="nucleotide sequence ID" value="XM_040932314.1"/>
</dbReference>
<sequence length="347" mass="38690">MLSNCHVCEHRNEAVAAWPSAPSQLNVCIVTLRFKIPITQTRTHLLIALNTLLNNIIDNEESTPHPSTFTVWSPCLSDPRTVVIVTTTSDVCSTATSPIFNAVREHLSRPPSVQHVYLDLAVLSLAAASPEQRVSCDIITLQAPSPTVASAIGKHFGWDPKRSCLSSRLQRPTVAFSRPGDLIRDFWAWAEVSPSGSRSPSTSIGSSSFSSPSLMSLHSDHYNMSCSTPENGEQLEDVDKETLITIFQWTSRADADRFKDHSQKSYGPNGEEVRRDLWDTEFAHPLAHLQRLGAKVDTYKLELRAVEPRFRNGVDASPQKDVREKRRSKRLSVIAFEFGERVSGLWK</sequence>
<evidence type="ECO:0000313" key="2">
    <source>
        <dbReference type="Proteomes" id="UP000800039"/>
    </source>
</evidence>
<evidence type="ECO:0000313" key="1">
    <source>
        <dbReference type="EMBL" id="KAF1849821.1"/>
    </source>
</evidence>
<dbReference type="GeneID" id="63849565"/>
<proteinExistence type="predicted"/>
<dbReference type="EMBL" id="ML976614">
    <property type="protein sequence ID" value="KAF1849821.1"/>
    <property type="molecule type" value="Genomic_DNA"/>
</dbReference>
<organism evidence="1 2">
    <name type="scientific">Cucurbitaria berberidis CBS 394.84</name>
    <dbReference type="NCBI Taxonomy" id="1168544"/>
    <lineage>
        <taxon>Eukaryota</taxon>
        <taxon>Fungi</taxon>
        <taxon>Dikarya</taxon>
        <taxon>Ascomycota</taxon>
        <taxon>Pezizomycotina</taxon>
        <taxon>Dothideomycetes</taxon>
        <taxon>Pleosporomycetidae</taxon>
        <taxon>Pleosporales</taxon>
        <taxon>Pleosporineae</taxon>
        <taxon>Cucurbitariaceae</taxon>
        <taxon>Cucurbitaria</taxon>
    </lineage>
</organism>
<protein>
    <submittedName>
        <fullName evidence="1">Uncharacterized protein</fullName>
    </submittedName>
</protein>
<dbReference type="OrthoDB" id="3788658at2759"/>
<dbReference type="AlphaFoldDB" id="A0A9P4GRL7"/>
<dbReference type="Proteomes" id="UP000800039">
    <property type="component" value="Unassembled WGS sequence"/>
</dbReference>
<gene>
    <name evidence="1" type="ORF">K460DRAFT_360669</name>
</gene>
<reference evidence="1" key="1">
    <citation type="submission" date="2020-01" db="EMBL/GenBank/DDBJ databases">
        <authorList>
            <consortium name="DOE Joint Genome Institute"/>
            <person name="Haridas S."/>
            <person name="Albert R."/>
            <person name="Binder M."/>
            <person name="Bloem J."/>
            <person name="Labutti K."/>
            <person name="Salamov A."/>
            <person name="Andreopoulos B."/>
            <person name="Baker S.E."/>
            <person name="Barry K."/>
            <person name="Bills G."/>
            <person name="Bluhm B.H."/>
            <person name="Cannon C."/>
            <person name="Castanera R."/>
            <person name="Culley D.E."/>
            <person name="Daum C."/>
            <person name="Ezra D."/>
            <person name="Gonzalez J.B."/>
            <person name="Henrissat B."/>
            <person name="Kuo A."/>
            <person name="Liang C."/>
            <person name="Lipzen A."/>
            <person name="Lutzoni F."/>
            <person name="Magnuson J."/>
            <person name="Mondo S."/>
            <person name="Nolan M."/>
            <person name="Ohm R."/>
            <person name="Pangilinan J."/>
            <person name="Park H.-J."/>
            <person name="Ramirez L."/>
            <person name="Alfaro M."/>
            <person name="Sun H."/>
            <person name="Tritt A."/>
            <person name="Yoshinaga Y."/>
            <person name="Zwiers L.-H."/>
            <person name="Turgeon B.G."/>
            <person name="Goodwin S.B."/>
            <person name="Spatafora J.W."/>
            <person name="Crous P.W."/>
            <person name="Grigoriev I.V."/>
        </authorList>
    </citation>
    <scope>NUCLEOTIDE SEQUENCE</scope>
    <source>
        <strain evidence="1">CBS 394.84</strain>
    </source>
</reference>
<name>A0A9P4GRL7_9PLEO</name>
<comment type="caution">
    <text evidence="1">The sequence shown here is derived from an EMBL/GenBank/DDBJ whole genome shotgun (WGS) entry which is preliminary data.</text>
</comment>
<accession>A0A9P4GRL7</accession>
<keyword evidence="2" id="KW-1185">Reference proteome</keyword>